<accession>A0A7X6MAR6</accession>
<dbReference type="PROSITE" id="PS00107">
    <property type="entry name" value="PROTEIN_KINASE_ATP"/>
    <property type="match status" value="1"/>
</dbReference>
<reference evidence="8 9" key="1">
    <citation type="submission" date="2020-04" db="EMBL/GenBank/DDBJ databases">
        <title>MicrobeNet Type strains.</title>
        <authorList>
            <person name="Nicholson A.C."/>
        </authorList>
    </citation>
    <scope>NUCLEOTIDE SEQUENCE [LARGE SCALE GENOMIC DNA]</scope>
    <source>
        <strain evidence="8 9">ATCC 23612</strain>
    </source>
</reference>
<dbReference type="PANTHER" id="PTHR43289">
    <property type="entry name" value="MITOGEN-ACTIVATED PROTEIN KINASE KINASE KINASE 20-RELATED"/>
    <property type="match status" value="1"/>
</dbReference>
<evidence type="ECO:0000256" key="6">
    <source>
        <dbReference type="SAM" id="MobiDB-lite"/>
    </source>
</evidence>
<keyword evidence="4 5" id="KW-0067">ATP-binding</keyword>
<evidence type="ECO:0000256" key="5">
    <source>
        <dbReference type="PROSITE-ProRule" id="PRU10141"/>
    </source>
</evidence>
<dbReference type="Gene3D" id="2.50.20.20">
    <property type="match status" value="1"/>
</dbReference>
<dbReference type="PROSITE" id="PS00108">
    <property type="entry name" value="PROTEIN_KINASE_ST"/>
    <property type="match status" value="1"/>
</dbReference>
<protein>
    <submittedName>
        <fullName evidence="8">Serine/threonine protein kinase</fullName>
    </submittedName>
</protein>
<dbReference type="EMBL" id="JAAXPG010000005">
    <property type="protein sequence ID" value="NKY97352.1"/>
    <property type="molecule type" value="Genomic_DNA"/>
</dbReference>
<gene>
    <name evidence="8" type="ORF">HGB44_06655</name>
</gene>
<dbReference type="RefSeq" id="WP_061082212.1">
    <property type="nucleotide sequence ID" value="NZ_JAAXPG010000005.1"/>
</dbReference>
<feature type="region of interest" description="Disordered" evidence="6">
    <location>
        <begin position="356"/>
        <end position="392"/>
    </location>
</feature>
<evidence type="ECO:0000256" key="2">
    <source>
        <dbReference type="ARBA" id="ARBA00022741"/>
    </source>
</evidence>
<evidence type="ECO:0000259" key="7">
    <source>
        <dbReference type="PROSITE" id="PS50011"/>
    </source>
</evidence>
<proteinExistence type="predicted"/>
<feature type="binding site" evidence="5">
    <location>
        <position position="63"/>
    </location>
    <ligand>
        <name>ATP</name>
        <dbReference type="ChEBI" id="CHEBI:30616"/>
    </ligand>
</feature>
<dbReference type="AlphaFoldDB" id="A0A7X6MAR6"/>
<dbReference type="GO" id="GO:0004674">
    <property type="term" value="F:protein serine/threonine kinase activity"/>
    <property type="evidence" value="ECO:0007669"/>
    <property type="project" value="UniProtKB-KW"/>
</dbReference>
<comment type="caution">
    <text evidence="8">The sequence shown here is derived from an EMBL/GenBank/DDBJ whole genome shotgun (WGS) entry which is preliminary data.</text>
</comment>
<sequence>MTSPTPQTAPPFDRKRLPPGVEPPAAADPERIGGYSVVGRVGAGGMGAVYAGLASDGGCAAVKVVHAHFAADPEFRARFAREVEMVRRVRAACAPAFLDADARAETPWLATEYVPGLTLRQHVRRHGPLSGGVLLALAVGLAEALTAIHAAGVVHRDLKPGNVILSPSGPKVLDFGIARAVEGTALTRTGGLFGTPGWVAPEQYEGQAASDRSDMFAWAGLVAFAATGRDPFGRESAEVVSHRVRNGEPDLDGVPPELMDPVRRAFDKDPGRRPPAAEAVTALTSGWNATRIQPLQGDPVTEVVPGLLATEWRGVEAPAPRRVRRSGRAPLLAATAAVLVAALVGTWLVVRPEDGREAADGGTADGGTVTGDDAGSGAGAADGGGPAVRTDPENTEAVVGEAVELALGASSFTAYSATREAEMATGSTTSYSYTEDPEPRYFQSVYAGPATFVTLEVGEGPEDVLARTDSNLVGVVEGAYYRPGPEELEDGPRAGWTSTVESLRAVLGEGSQVSYQGESAPPVTDYPEDMTEGIDLSGRTGHHYTGTHIGEAALAPGQETELTFDLWIGEDGYPQHFQTYESSEEEGVNGAFVTGYSTVAGFFQFNGPVEIEVPEESEIAASQEEAAPQTGTG</sequence>
<keyword evidence="8" id="KW-0723">Serine/threonine-protein kinase</keyword>
<dbReference type="SUPFAM" id="SSF56112">
    <property type="entry name" value="Protein kinase-like (PK-like)"/>
    <property type="match status" value="1"/>
</dbReference>
<dbReference type="CDD" id="cd14014">
    <property type="entry name" value="STKc_PknB_like"/>
    <property type="match status" value="1"/>
</dbReference>
<dbReference type="Gene3D" id="3.30.200.20">
    <property type="entry name" value="Phosphorylase Kinase, domain 1"/>
    <property type="match status" value="1"/>
</dbReference>
<dbReference type="InterPro" id="IPR008271">
    <property type="entry name" value="Ser/Thr_kinase_AS"/>
</dbReference>
<dbReference type="Gene3D" id="1.10.510.10">
    <property type="entry name" value="Transferase(Phosphotransferase) domain 1"/>
    <property type="match status" value="1"/>
</dbReference>
<organism evidence="8 9">
    <name type="scientific">Nocardiopsis alborubida</name>
    <dbReference type="NCBI Taxonomy" id="146802"/>
    <lineage>
        <taxon>Bacteria</taxon>
        <taxon>Bacillati</taxon>
        <taxon>Actinomycetota</taxon>
        <taxon>Actinomycetes</taxon>
        <taxon>Streptosporangiales</taxon>
        <taxon>Nocardiopsidaceae</taxon>
        <taxon>Nocardiopsis</taxon>
    </lineage>
</organism>
<keyword evidence="1" id="KW-0808">Transferase</keyword>
<feature type="domain" description="Protein kinase" evidence="7">
    <location>
        <begin position="35"/>
        <end position="288"/>
    </location>
</feature>
<feature type="region of interest" description="Disordered" evidence="6">
    <location>
        <begin position="1"/>
        <end position="29"/>
    </location>
</feature>
<keyword evidence="2 5" id="KW-0547">Nucleotide-binding</keyword>
<feature type="compositionally biased region" description="Gly residues" evidence="6">
    <location>
        <begin position="363"/>
        <end position="386"/>
    </location>
</feature>
<evidence type="ECO:0000256" key="3">
    <source>
        <dbReference type="ARBA" id="ARBA00022777"/>
    </source>
</evidence>
<dbReference type="Pfam" id="PF00069">
    <property type="entry name" value="Pkinase"/>
    <property type="match status" value="1"/>
</dbReference>
<keyword evidence="9" id="KW-1185">Reference proteome</keyword>
<evidence type="ECO:0000256" key="4">
    <source>
        <dbReference type="ARBA" id="ARBA00022840"/>
    </source>
</evidence>
<dbReference type="Proteomes" id="UP000553209">
    <property type="component" value="Unassembled WGS sequence"/>
</dbReference>
<evidence type="ECO:0000313" key="9">
    <source>
        <dbReference type="Proteomes" id="UP000553209"/>
    </source>
</evidence>
<name>A0A7X6MAR6_9ACTN</name>
<dbReference type="PROSITE" id="PS50011">
    <property type="entry name" value="PROTEIN_KINASE_DOM"/>
    <property type="match status" value="1"/>
</dbReference>
<dbReference type="GO" id="GO:0005524">
    <property type="term" value="F:ATP binding"/>
    <property type="evidence" value="ECO:0007669"/>
    <property type="project" value="UniProtKB-UniRule"/>
</dbReference>
<dbReference type="PANTHER" id="PTHR43289:SF34">
    <property type="entry name" value="SERINE_THREONINE-PROTEIN KINASE YBDM-RELATED"/>
    <property type="match status" value="1"/>
</dbReference>
<dbReference type="InterPro" id="IPR011009">
    <property type="entry name" value="Kinase-like_dom_sf"/>
</dbReference>
<evidence type="ECO:0000256" key="1">
    <source>
        <dbReference type="ARBA" id="ARBA00022679"/>
    </source>
</evidence>
<dbReference type="InterPro" id="IPR017441">
    <property type="entry name" value="Protein_kinase_ATP_BS"/>
</dbReference>
<evidence type="ECO:0000313" key="8">
    <source>
        <dbReference type="EMBL" id="NKY97352.1"/>
    </source>
</evidence>
<dbReference type="SMART" id="SM00220">
    <property type="entry name" value="S_TKc"/>
    <property type="match status" value="1"/>
</dbReference>
<dbReference type="InterPro" id="IPR000719">
    <property type="entry name" value="Prot_kinase_dom"/>
</dbReference>
<keyword evidence="3 8" id="KW-0418">Kinase</keyword>